<evidence type="ECO:0000313" key="1">
    <source>
        <dbReference type="EMBL" id="GAI38804.1"/>
    </source>
</evidence>
<gene>
    <name evidence="1" type="ORF">S06H3_40601</name>
</gene>
<dbReference type="AlphaFoldDB" id="X1Q6B3"/>
<comment type="caution">
    <text evidence="1">The sequence shown here is derived from an EMBL/GenBank/DDBJ whole genome shotgun (WGS) entry which is preliminary data.</text>
</comment>
<dbReference type="EMBL" id="BARV01024935">
    <property type="protein sequence ID" value="GAI38804.1"/>
    <property type="molecule type" value="Genomic_DNA"/>
</dbReference>
<protein>
    <submittedName>
        <fullName evidence="1">Uncharacterized protein</fullName>
    </submittedName>
</protein>
<proteinExistence type="predicted"/>
<name>X1Q6B3_9ZZZZ</name>
<reference evidence="1" key="1">
    <citation type="journal article" date="2014" name="Front. Microbiol.">
        <title>High frequency of phylogenetically diverse reductive dehalogenase-homologous genes in deep subseafloor sedimentary metagenomes.</title>
        <authorList>
            <person name="Kawai M."/>
            <person name="Futagami T."/>
            <person name="Toyoda A."/>
            <person name="Takaki Y."/>
            <person name="Nishi S."/>
            <person name="Hori S."/>
            <person name="Arai W."/>
            <person name="Tsubouchi T."/>
            <person name="Morono Y."/>
            <person name="Uchiyama I."/>
            <person name="Ito T."/>
            <person name="Fujiyama A."/>
            <person name="Inagaki F."/>
            <person name="Takami H."/>
        </authorList>
    </citation>
    <scope>NUCLEOTIDE SEQUENCE</scope>
    <source>
        <strain evidence="1">Expedition CK06-06</strain>
    </source>
</reference>
<sequence>MWLDGVSSEEAIRINEERSEKIWKWLRNKNVKAYKRVLYRLYKY</sequence>
<feature type="non-terminal residue" evidence="1">
    <location>
        <position position="44"/>
    </location>
</feature>
<accession>X1Q6B3</accession>
<organism evidence="1">
    <name type="scientific">marine sediment metagenome</name>
    <dbReference type="NCBI Taxonomy" id="412755"/>
    <lineage>
        <taxon>unclassified sequences</taxon>
        <taxon>metagenomes</taxon>
        <taxon>ecological metagenomes</taxon>
    </lineage>
</organism>